<comment type="caution">
    <text evidence="1">The sequence shown here is derived from an EMBL/GenBank/DDBJ whole genome shotgun (WGS) entry which is preliminary data.</text>
</comment>
<protein>
    <submittedName>
        <fullName evidence="1">Uncharacterized protein</fullName>
    </submittedName>
</protein>
<accession>A0A0Q0PMC8</accession>
<evidence type="ECO:0000313" key="1">
    <source>
        <dbReference type="EMBL" id="KQA21311.1"/>
    </source>
</evidence>
<proteinExistence type="predicted"/>
<dbReference type="PATRIC" id="fig|1481663.8.peg.4549"/>
<dbReference type="NCBIfam" id="TIGR03660">
    <property type="entry name" value="T1SS_rpt_143"/>
    <property type="match status" value="1"/>
</dbReference>
<organism evidence="1 2">
    <name type="scientific">Vibrio metoecus</name>
    <dbReference type="NCBI Taxonomy" id="1481663"/>
    <lineage>
        <taxon>Bacteria</taxon>
        <taxon>Pseudomonadati</taxon>
        <taxon>Pseudomonadota</taxon>
        <taxon>Gammaproteobacteria</taxon>
        <taxon>Vibrionales</taxon>
        <taxon>Vibrionaceae</taxon>
        <taxon>Vibrio</taxon>
    </lineage>
</organism>
<name>A0A0Q0PMC8_VIBMT</name>
<sequence length="99" mass="10128">QGSDTTKEPVTVNGQFQLVQGADTVSSFVLDGSVNPVQGLTSNGVAVTLSAPIDDGHGNLTYIATAGSTPVFSLTLNSDGTYSFTLSAPVDQRVRIAIA</sequence>
<dbReference type="EMBL" id="LCUF01000069">
    <property type="protein sequence ID" value="KQA21311.1"/>
    <property type="molecule type" value="Genomic_DNA"/>
</dbReference>
<evidence type="ECO:0000313" key="2">
    <source>
        <dbReference type="Proteomes" id="UP000053724"/>
    </source>
</evidence>
<gene>
    <name evidence="1" type="ORF">AAY55_17630</name>
</gene>
<reference evidence="1 2" key="1">
    <citation type="journal article" date="2015" name="Genome Biol. Evol.">
        <title>The Dynamics of Genetic Interactions between Vibrio metoecus and Vibrio cholerae, Two Close Relatives Co-Occurring in the Environment.</title>
        <authorList>
            <person name="Orata F.D."/>
            <person name="Kirchberger P.C."/>
            <person name="Meheust R."/>
            <person name="Barlow E.J."/>
            <person name="Tarr C.L."/>
            <person name="Boucher Y."/>
        </authorList>
    </citation>
    <scope>NUCLEOTIDE SEQUENCE [LARGE SCALE GENOMIC DNA]</scope>
    <source>
        <strain evidence="1 2">08-2459</strain>
    </source>
</reference>
<dbReference type="AlphaFoldDB" id="A0A0Q0PMC8"/>
<dbReference type="InterPro" id="IPR019959">
    <property type="entry name" value="T1SS-143_rpt-cont_dom"/>
</dbReference>
<feature type="non-terminal residue" evidence="1">
    <location>
        <position position="1"/>
    </location>
</feature>
<dbReference type="Proteomes" id="UP000053724">
    <property type="component" value="Unassembled WGS sequence"/>
</dbReference>